<keyword evidence="2" id="KW-0812">Transmembrane</keyword>
<evidence type="ECO:0000256" key="1">
    <source>
        <dbReference type="SAM" id="MobiDB-lite"/>
    </source>
</evidence>
<organism evidence="3 4">
    <name type="scientific">Acanthosepion pharaonis</name>
    <name type="common">Pharaoh cuttlefish</name>
    <name type="synonym">Sepia pharaonis</name>
    <dbReference type="NCBI Taxonomy" id="158019"/>
    <lineage>
        <taxon>Eukaryota</taxon>
        <taxon>Metazoa</taxon>
        <taxon>Spiralia</taxon>
        <taxon>Lophotrochozoa</taxon>
        <taxon>Mollusca</taxon>
        <taxon>Cephalopoda</taxon>
        <taxon>Coleoidea</taxon>
        <taxon>Decapodiformes</taxon>
        <taxon>Sepiida</taxon>
        <taxon>Sepiina</taxon>
        <taxon>Sepiidae</taxon>
        <taxon>Acanthosepion</taxon>
    </lineage>
</organism>
<accession>A0A812CEY9</accession>
<feature type="region of interest" description="Disordered" evidence="1">
    <location>
        <begin position="1"/>
        <end position="25"/>
    </location>
</feature>
<proteinExistence type="predicted"/>
<dbReference type="AlphaFoldDB" id="A0A812CEY9"/>
<keyword evidence="4" id="KW-1185">Reference proteome</keyword>
<gene>
    <name evidence="3" type="ORF">SPHA_32973</name>
</gene>
<feature type="transmembrane region" description="Helical" evidence="2">
    <location>
        <begin position="227"/>
        <end position="251"/>
    </location>
</feature>
<evidence type="ECO:0000256" key="2">
    <source>
        <dbReference type="SAM" id="Phobius"/>
    </source>
</evidence>
<reference evidence="3" key="1">
    <citation type="submission" date="2021-01" db="EMBL/GenBank/DDBJ databases">
        <authorList>
            <person name="Li R."/>
            <person name="Bekaert M."/>
        </authorList>
    </citation>
    <scope>NUCLEOTIDE SEQUENCE</scope>
    <source>
        <strain evidence="3">Farmed</strain>
    </source>
</reference>
<evidence type="ECO:0000313" key="4">
    <source>
        <dbReference type="Proteomes" id="UP000597762"/>
    </source>
</evidence>
<keyword evidence="2" id="KW-1133">Transmembrane helix</keyword>
<feature type="region of interest" description="Disordered" evidence="1">
    <location>
        <begin position="112"/>
        <end position="131"/>
    </location>
</feature>
<sequence>MSFKCLMASPSLPPPASPLSEDTPEKPFSSLMNPLHYHLRLLSYPPTSLKAFLLHPPIFPRLATLANPSRTSLNEALLIILSGLPPQEKKKKKKMPPHCILLSKRNFLPPSLASSGKFEPPDHRKKTARRKVSPFSLAPSPALLSATLSCPPASLLSFTILPPLLYDYPPLSLFFFSLSLLYRFLPQSLFFPQPAFSASLSCPPSLSSLPQPQPQFLLRLSCPPPTLLISVSYPCLLLHISSFLFAFYYIFHLFFLPFTFYHYFFLFSFPVSSSYNLFLPLSITSIFIVYLFGHLFSVIFFKSFIFSLHIFIFYFSH</sequence>
<evidence type="ECO:0000313" key="3">
    <source>
        <dbReference type="EMBL" id="CAE1261937.1"/>
    </source>
</evidence>
<dbReference type="EMBL" id="CAHIKZ030001376">
    <property type="protein sequence ID" value="CAE1261937.1"/>
    <property type="molecule type" value="Genomic_DNA"/>
</dbReference>
<comment type="caution">
    <text evidence="3">The sequence shown here is derived from an EMBL/GenBank/DDBJ whole genome shotgun (WGS) entry which is preliminary data.</text>
</comment>
<keyword evidence="2" id="KW-0472">Membrane</keyword>
<protein>
    <submittedName>
        <fullName evidence="3">Uncharacterized protein</fullName>
    </submittedName>
</protein>
<name>A0A812CEY9_ACAPH</name>
<dbReference type="Proteomes" id="UP000597762">
    <property type="component" value="Unassembled WGS sequence"/>
</dbReference>